<dbReference type="PANTHER" id="PTHR13696">
    <property type="entry name" value="P-LOOP CONTAINING NUCLEOSIDE TRIPHOSPHATE HYDROLASE"/>
    <property type="match status" value="1"/>
</dbReference>
<dbReference type="InterPro" id="IPR002586">
    <property type="entry name" value="CobQ/CobB/MinD/ParA_Nub-bd_dom"/>
</dbReference>
<accession>A0A2B8BIS6</accession>
<dbReference type="Pfam" id="PF01656">
    <property type="entry name" value="CbiA"/>
    <property type="match status" value="1"/>
</dbReference>
<dbReference type="PANTHER" id="PTHR13696:SF96">
    <property type="entry name" value="COBQ_COBB_MIND_PARA NUCLEOTIDE BINDING DOMAIN-CONTAINING PROTEIN"/>
    <property type="match status" value="1"/>
</dbReference>
<sequence>MQGEQMADPTAVATRKSAGKATGKSTGRSAAQGADGTVNKAAPLPARWVVYSAPKGGTGKTTSCKNTAVAAAKDGMRVATLDFDPQRTLGQWHELRRPHDVASIDHYEGTLDDIEAALAQVDPGRYDVVFVDTPPSVELYPEATKILLRRADLVLVPTGVGRFDKMSVIPWMEFLRDYGRPAAFLLNRVKRRSVSLREAKLELGRVGRLVPHEVPDIEDMHRVDDVGCSIVDVGAVNGADECLGAWYFIRHELGI</sequence>
<dbReference type="Gene3D" id="3.40.50.300">
    <property type="entry name" value="P-loop containing nucleotide triphosphate hydrolases"/>
    <property type="match status" value="1"/>
</dbReference>
<dbReference type="EMBL" id="PDKW01000039">
    <property type="protein sequence ID" value="PGH57629.1"/>
    <property type="molecule type" value="Genomic_DNA"/>
</dbReference>
<feature type="region of interest" description="Disordered" evidence="1">
    <location>
        <begin position="1"/>
        <end position="39"/>
    </location>
</feature>
<gene>
    <name evidence="3" type="ORF">CRT60_06455</name>
</gene>
<feature type="domain" description="CobQ/CobB/MinD/ParA nucleotide binding" evidence="2">
    <location>
        <begin position="53"/>
        <end position="218"/>
    </location>
</feature>
<dbReference type="InterPro" id="IPR050678">
    <property type="entry name" value="DNA_Partitioning_ATPase"/>
</dbReference>
<evidence type="ECO:0000259" key="2">
    <source>
        <dbReference type="Pfam" id="PF01656"/>
    </source>
</evidence>
<name>A0A2B8BIS6_9PROT</name>
<comment type="caution">
    <text evidence="3">The sequence shown here is derived from an EMBL/GenBank/DDBJ whole genome shotgun (WGS) entry which is preliminary data.</text>
</comment>
<dbReference type="CDD" id="cd02042">
    <property type="entry name" value="ParAB_family"/>
    <property type="match status" value="1"/>
</dbReference>
<evidence type="ECO:0000313" key="4">
    <source>
        <dbReference type="Proteomes" id="UP000225379"/>
    </source>
</evidence>
<dbReference type="AlphaFoldDB" id="A0A2B8BIS6"/>
<dbReference type="Proteomes" id="UP000225379">
    <property type="component" value="Unassembled WGS sequence"/>
</dbReference>
<dbReference type="OrthoDB" id="7331108at2"/>
<evidence type="ECO:0000313" key="3">
    <source>
        <dbReference type="EMBL" id="PGH57629.1"/>
    </source>
</evidence>
<dbReference type="SUPFAM" id="SSF52540">
    <property type="entry name" value="P-loop containing nucleoside triphosphate hydrolases"/>
    <property type="match status" value="1"/>
</dbReference>
<dbReference type="InterPro" id="IPR027417">
    <property type="entry name" value="P-loop_NTPase"/>
</dbReference>
<keyword evidence="4" id="KW-1185">Reference proteome</keyword>
<reference evidence="4" key="1">
    <citation type="submission" date="2017-10" db="EMBL/GenBank/DDBJ databases">
        <authorList>
            <person name="Kravchenko I.K."/>
            <person name="Grouzdev D.S."/>
        </authorList>
    </citation>
    <scope>NUCLEOTIDE SEQUENCE [LARGE SCALE GENOMIC DNA]</scope>
    <source>
        <strain evidence="4">B2</strain>
    </source>
</reference>
<evidence type="ECO:0000256" key="1">
    <source>
        <dbReference type="SAM" id="MobiDB-lite"/>
    </source>
</evidence>
<organism evidence="3 4">
    <name type="scientific">Azospirillum palustre</name>
    <dbReference type="NCBI Taxonomy" id="2044885"/>
    <lineage>
        <taxon>Bacteria</taxon>
        <taxon>Pseudomonadati</taxon>
        <taxon>Pseudomonadota</taxon>
        <taxon>Alphaproteobacteria</taxon>
        <taxon>Rhodospirillales</taxon>
        <taxon>Azospirillaceae</taxon>
        <taxon>Azospirillum</taxon>
    </lineage>
</organism>
<proteinExistence type="predicted"/>
<protein>
    <recommendedName>
        <fullName evidence="2">CobQ/CobB/MinD/ParA nucleotide binding domain-containing protein</fullName>
    </recommendedName>
</protein>